<evidence type="ECO:0000256" key="9">
    <source>
        <dbReference type="PROSITE-ProRule" id="PRU00576"/>
    </source>
</evidence>
<dbReference type="InterPro" id="IPR027328">
    <property type="entry name" value="MAPRE"/>
</dbReference>
<dbReference type="Proteomes" id="UP000788993">
    <property type="component" value="Unassembled WGS sequence"/>
</dbReference>
<feature type="domain" description="Calponin-homology (CH)" evidence="11">
    <location>
        <begin position="169"/>
        <end position="270"/>
    </location>
</feature>
<feature type="compositionally biased region" description="Low complexity" evidence="10">
    <location>
        <begin position="295"/>
        <end position="314"/>
    </location>
</feature>
<keyword evidence="5 9" id="KW-0493">Microtubule</keyword>
<keyword evidence="14" id="KW-1185">Reference proteome</keyword>
<comment type="subcellular location">
    <subcellularLocation>
        <location evidence="1">Cytoplasm</location>
        <location evidence="1">Cytoskeleton</location>
    </subcellularLocation>
</comment>
<proteinExistence type="inferred from homology"/>
<evidence type="ECO:0008006" key="15">
    <source>
        <dbReference type="Google" id="ProtNLM"/>
    </source>
</evidence>
<keyword evidence="8" id="KW-0131">Cell cycle</keyword>
<reference evidence="13" key="2">
    <citation type="submission" date="2021-01" db="EMBL/GenBank/DDBJ databases">
        <authorList>
            <person name="Schikora-Tamarit M.A."/>
        </authorList>
    </citation>
    <scope>NUCLEOTIDE SEQUENCE</scope>
    <source>
        <strain evidence="13">NCAIM Y.01608</strain>
    </source>
</reference>
<evidence type="ECO:0000256" key="5">
    <source>
        <dbReference type="ARBA" id="ARBA00022701"/>
    </source>
</evidence>
<organism evidence="13 14">
    <name type="scientific">Ogataea polymorpha</name>
    <dbReference type="NCBI Taxonomy" id="460523"/>
    <lineage>
        <taxon>Eukaryota</taxon>
        <taxon>Fungi</taxon>
        <taxon>Dikarya</taxon>
        <taxon>Ascomycota</taxon>
        <taxon>Saccharomycotina</taxon>
        <taxon>Pichiomycetes</taxon>
        <taxon>Pichiales</taxon>
        <taxon>Pichiaceae</taxon>
        <taxon>Ogataea</taxon>
    </lineage>
</organism>
<dbReference type="InterPro" id="IPR036133">
    <property type="entry name" value="EB1_C_sf"/>
</dbReference>
<evidence type="ECO:0000313" key="13">
    <source>
        <dbReference type="EMBL" id="KAH3672544.1"/>
    </source>
</evidence>
<dbReference type="PROSITE" id="PS51230">
    <property type="entry name" value="EB1_C"/>
    <property type="match status" value="1"/>
</dbReference>
<reference evidence="13" key="1">
    <citation type="journal article" date="2021" name="Open Biol.">
        <title>Shared evolutionary footprints suggest mitochondrial oxidative damage underlies multiple complex I losses in fungi.</title>
        <authorList>
            <person name="Schikora-Tamarit M.A."/>
            <person name="Marcet-Houben M."/>
            <person name="Nosek J."/>
            <person name="Gabaldon T."/>
        </authorList>
    </citation>
    <scope>NUCLEOTIDE SEQUENCE</scope>
    <source>
        <strain evidence="13">NCAIM Y.01608</strain>
    </source>
</reference>
<gene>
    <name evidence="13" type="ORF">OGATHE_002189</name>
</gene>
<dbReference type="PANTHER" id="PTHR10623">
    <property type="entry name" value="MICROTUBULE-ASSOCIATED PROTEIN RP/EB FAMILY MEMBER"/>
    <property type="match status" value="1"/>
</dbReference>
<dbReference type="GO" id="GO:0035371">
    <property type="term" value="C:microtubule plus-end"/>
    <property type="evidence" value="ECO:0007669"/>
    <property type="project" value="UniProtKB-ARBA"/>
</dbReference>
<evidence type="ECO:0000256" key="1">
    <source>
        <dbReference type="ARBA" id="ARBA00004245"/>
    </source>
</evidence>
<dbReference type="GO" id="GO:0051010">
    <property type="term" value="F:microtubule plus-end binding"/>
    <property type="evidence" value="ECO:0007669"/>
    <property type="project" value="UniProtKB-ARBA"/>
</dbReference>
<feature type="region of interest" description="Disordered" evidence="10">
    <location>
        <begin position="430"/>
        <end position="454"/>
    </location>
</feature>
<dbReference type="SUPFAM" id="SSF140612">
    <property type="entry name" value="EB1 dimerisation domain-like"/>
    <property type="match status" value="1"/>
</dbReference>
<dbReference type="AlphaFoldDB" id="A0A9P8TBD9"/>
<comment type="similarity">
    <text evidence="2">Belongs to the MAPRE family.</text>
</comment>
<dbReference type="InterPro" id="IPR001715">
    <property type="entry name" value="CH_dom"/>
</dbReference>
<dbReference type="GO" id="GO:0072686">
    <property type="term" value="C:mitotic spindle"/>
    <property type="evidence" value="ECO:0007669"/>
    <property type="project" value="UniProtKB-ARBA"/>
</dbReference>
<dbReference type="InterPro" id="IPR036872">
    <property type="entry name" value="CH_dom_sf"/>
</dbReference>
<dbReference type="PROSITE" id="PS50021">
    <property type="entry name" value="CH"/>
    <property type="match status" value="1"/>
</dbReference>
<dbReference type="Gene3D" id="1.20.5.1430">
    <property type="match status" value="1"/>
</dbReference>
<feature type="domain" description="EB1 C-terminal" evidence="12">
    <location>
        <begin position="351"/>
        <end position="431"/>
    </location>
</feature>
<evidence type="ECO:0000256" key="8">
    <source>
        <dbReference type="ARBA" id="ARBA00023306"/>
    </source>
</evidence>
<dbReference type="GO" id="GO:0035372">
    <property type="term" value="P:protein localization to microtubule"/>
    <property type="evidence" value="ECO:0007669"/>
    <property type="project" value="UniProtKB-ARBA"/>
</dbReference>
<dbReference type="GO" id="GO:0051301">
    <property type="term" value="P:cell division"/>
    <property type="evidence" value="ECO:0007669"/>
    <property type="project" value="UniProtKB-KW"/>
</dbReference>
<dbReference type="EMBL" id="JAEUBD010000753">
    <property type="protein sequence ID" value="KAH3672544.1"/>
    <property type="molecule type" value="Genomic_DNA"/>
</dbReference>
<evidence type="ECO:0000256" key="6">
    <source>
        <dbReference type="ARBA" id="ARBA00022776"/>
    </source>
</evidence>
<keyword evidence="6" id="KW-0498">Mitosis</keyword>
<evidence type="ECO:0000256" key="3">
    <source>
        <dbReference type="ARBA" id="ARBA00022490"/>
    </source>
</evidence>
<evidence type="ECO:0000313" key="14">
    <source>
        <dbReference type="Proteomes" id="UP000788993"/>
    </source>
</evidence>
<keyword evidence="7" id="KW-0206">Cytoskeleton</keyword>
<dbReference type="GO" id="GO:0030473">
    <property type="term" value="P:nuclear migration along microtubule"/>
    <property type="evidence" value="ECO:0007669"/>
    <property type="project" value="UniProtKB-ARBA"/>
</dbReference>
<comment type="caution">
    <text evidence="13">The sequence shown here is derived from an EMBL/GenBank/DDBJ whole genome shotgun (WGS) entry which is preliminary data.</text>
</comment>
<keyword evidence="4" id="KW-0132">Cell division</keyword>
<evidence type="ECO:0000259" key="11">
    <source>
        <dbReference type="PROSITE" id="PS50021"/>
    </source>
</evidence>
<dbReference type="GO" id="GO:0007010">
    <property type="term" value="P:cytoskeleton organization"/>
    <property type="evidence" value="ECO:0007669"/>
    <property type="project" value="UniProtKB-ARBA"/>
</dbReference>
<dbReference type="Pfam" id="PF03271">
    <property type="entry name" value="EB1"/>
    <property type="match status" value="1"/>
</dbReference>
<accession>A0A9P8TBD9</accession>
<evidence type="ECO:0000256" key="2">
    <source>
        <dbReference type="ARBA" id="ARBA00010729"/>
    </source>
</evidence>
<feature type="compositionally biased region" description="Low complexity" evidence="10">
    <location>
        <begin position="337"/>
        <end position="346"/>
    </location>
</feature>
<keyword evidence="3" id="KW-0963">Cytoplasm</keyword>
<sequence length="454" mass="51962">MLSTIRPAKAGLFQRSWKSSIPLLCRYSSHQKDHGHSEEHHDHDDHHELPLSEEEPIVNRTTLTGAAAVLLGFGYYYANENYKRNHEGKSLLWRIYSPNVWGQLEENFLAYRARVEKQRDINELLTMPQRRDHRASFIDNDGIPGRFFSQNANCEFNVIQDFSALPERRKPGSELLEWINTTYQLNYTKIEQCGNGAVYCQIFDSIFGDLPMGKVNFNPTSDYQTLTNYKILQSGFSKHKITREVPVERLMKCRLQDNLEFLQWMSRLWSENKLDDYNPTARRKATLPPSTAGASSGSRRVFSNSSANGSQSGSRRTSLTGSAQKVRDPLHSKPTLSYSGSRVSSGYGSGIPSNVQEELKNLRSQAEEMKLVQESLETERNFYFNKLRDIEILTQNLSEKLQSSEPVDVSMEQLVSHIQEILYSTTEGFQIPSEDQTDGPGKENDIKMFDEETF</sequence>
<evidence type="ECO:0000259" key="12">
    <source>
        <dbReference type="PROSITE" id="PS51230"/>
    </source>
</evidence>
<name>A0A9P8TBD9_9ASCO</name>
<evidence type="ECO:0000256" key="10">
    <source>
        <dbReference type="SAM" id="MobiDB-lite"/>
    </source>
</evidence>
<feature type="region of interest" description="Disordered" evidence="10">
    <location>
        <begin position="279"/>
        <end position="352"/>
    </location>
</feature>
<dbReference type="GO" id="GO:0051233">
    <property type="term" value="C:spindle midzone"/>
    <property type="evidence" value="ECO:0007669"/>
    <property type="project" value="UniProtKB-ARBA"/>
</dbReference>
<dbReference type="FunFam" id="1.10.418.10:FF:000028">
    <property type="entry name" value="RP/EB family microtubule-associated protein"/>
    <property type="match status" value="1"/>
</dbReference>
<protein>
    <recommendedName>
        <fullName evidence="15">EB1 C-terminal domain-containing protein</fullName>
    </recommendedName>
</protein>
<dbReference type="SUPFAM" id="SSF47576">
    <property type="entry name" value="Calponin-homology domain, CH-domain"/>
    <property type="match status" value="1"/>
</dbReference>
<dbReference type="InterPro" id="IPR004953">
    <property type="entry name" value="EB1_C"/>
</dbReference>
<evidence type="ECO:0000256" key="7">
    <source>
        <dbReference type="ARBA" id="ARBA00023212"/>
    </source>
</evidence>
<evidence type="ECO:0000256" key="4">
    <source>
        <dbReference type="ARBA" id="ARBA00022618"/>
    </source>
</evidence>
<dbReference type="Gene3D" id="1.10.418.10">
    <property type="entry name" value="Calponin-like domain"/>
    <property type="match status" value="1"/>
</dbReference>
<feature type="compositionally biased region" description="Basic and acidic residues" evidence="10">
    <location>
        <begin position="440"/>
        <end position="454"/>
    </location>
</feature>